<evidence type="ECO:0000256" key="1">
    <source>
        <dbReference type="SAM" id="MobiDB-lite"/>
    </source>
</evidence>
<evidence type="ECO:0000256" key="3">
    <source>
        <dbReference type="SAM" id="SignalP"/>
    </source>
</evidence>
<evidence type="ECO:0000256" key="2">
    <source>
        <dbReference type="SAM" id="Phobius"/>
    </source>
</evidence>
<dbReference type="RefSeq" id="WP_203740552.1">
    <property type="nucleotide sequence ID" value="NZ_BONF01000002.1"/>
</dbReference>
<proteinExistence type="predicted"/>
<dbReference type="Pfam" id="PF21946">
    <property type="entry name" value="LppM"/>
    <property type="match status" value="1"/>
</dbReference>
<evidence type="ECO:0000313" key="5">
    <source>
        <dbReference type="EMBL" id="GIF78834.1"/>
    </source>
</evidence>
<organism evidence="5 6">
    <name type="scientific">Catellatospora bangladeshensis</name>
    <dbReference type="NCBI Taxonomy" id="310355"/>
    <lineage>
        <taxon>Bacteria</taxon>
        <taxon>Bacillati</taxon>
        <taxon>Actinomycetota</taxon>
        <taxon>Actinomycetes</taxon>
        <taxon>Micromonosporales</taxon>
        <taxon>Micromonosporaceae</taxon>
        <taxon>Catellatospora</taxon>
    </lineage>
</organism>
<dbReference type="AlphaFoldDB" id="A0A8J3JKJ6"/>
<evidence type="ECO:0000259" key="4">
    <source>
        <dbReference type="Pfam" id="PF21946"/>
    </source>
</evidence>
<feature type="compositionally biased region" description="Low complexity" evidence="1">
    <location>
        <begin position="235"/>
        <end position="263"/>
    </location>
</feature>
<name>A0A8J3JKJ6_9ACTN</name>
<accession>A0A8J3JKJ6</accession>
<sequence length="270" mass="28710">MRKLRTSLRTLAALALVAFSLTGCMKLDLDMTVNSDDTLDGTVVLALDKSVLKLSGKDPEQAFASAESGMSDLPEGSRTEVYDDGKYYGKKIVYDDLPLADFNSGKPGAPSLTHADGKYVFTADLGTGVADLGRQAELMRPFLSGIRITFAVTFPGEVVEHDSRAVVDGRTVRWDLQVGEDNKLRAVAEDSSFPWPVVAVVGGVLGLLVIVGIVVLAVWLSRRQRAAQAVVDSAPAYPAAGPAPDPETAAPAYPPTQAYPTIPGEARHQP</sequence>
<comment type="caution">
    <text evidence="5">The sequence shown here is derived from an EMBL/GenBank/DDBJ whole genome shotgun (WGS) entry which is preliminary data.</text>
</comment>
<dbReference type="EMBL" id="BONF01000002">
    <property type="protein sequence ID" value="GIF78834.1"/>
    <property type="molecule type" value="Genomic_DNA"/>
</dbReference>
<gene>
    <name evidence="5" type="ORF">Cba03nite_01830</name>
</gene>
<feature type="transmembrane region" description="Helical" evidence="2">
    <location>
        <begin position="193"/>
        <end position="220"/>
    </location>
</feature>
<keyword evidence="3" id="KW-0732">Signal</keyword>
<feature type="region of interest" description="Disordered" evidence="1">
    <location>
        <begin position="235"/>
        <end position="270"/>
    </location>
</feature>
<keyword evidence="2" id="KW-0812">Transmembrane</keyword>
<dbReference type="InterPro" id="IPR053807">
    <property type="entry name" value="LppM"/>
</dbReference>
<keyword evidence="6" id="KW-1185">Reference proteome</keyword>
<dbReference type="Proteomes" id="UP000601223">
    <property type="component" value="Unassembled WGS sequence"/>
</dbReference>
<reference evidence="5 6" key="1">
    <citation type="submission" date="2021-01" db="EMBL/GenBank/DDBJ databases">
        <title>Whole genome shotgun sequence of Catellatospora bangladeshensis NBRC 107357.</title>
        <authorList>
            <person name="Komaki H."/>
            <person name="Tamura T."/>
        </authorList>
    </citation>
    <scope>NUCLEOTIDE SEQUENCE [LARGE SCALE GENOMIC DNA]</scope>
    <source>
        <strain evidence="5 6">NBRC 107357</strain>
    </source>
</reference>
<feature type="signal peptide" evidence="3">
    <location>
        <begin position="1"/>
        <end position="25"/>
    </location>
</feature>
<protein>
    <recommendedName>
        <fullName evidence="4">LppM domain-containing protein</fullName>
    </recommendedName>
</protein>
<keyword evidence="2" id="KW-0472">Membrane</keyword>
<feature type="domain" description="LppM" evidence="4">
    <location>
        <begin position="26"/>
        <end position="189"/>
    </location>
</feature>
<keyword evidence="2" id="KW-1133">Transmembrane helix</keyword>
<evidence type="ECO:0000313" key="6">
    <source>
        <dbReference type="Proteomes" id="UP000601223"/>
    </source>
</evidence>
<dbReference type="PROSITE" id="PS51257">
    <property type="entry name" value="PROKAR_LIPOPROTEIN"/>
    <property type="match status" value="1"/>
</dbReference>
<feature type="chain" id="PRO_5038534104" description="LppM domain-containing protein" evidence="3">
    <location>
        <begin position="26"/>
        <end position="270"/>
    </location>
</feature>